<dbReference type="Proteomes" id="UP000261520">
    <property type="component" value="Unplaced"/>
</dbReference>
<evidence type="ECO:0000256" key="5">
    <source>
        <dbReference type="ARBA" id="ARBA00022427"/>
    </source>
</evidence>
<dbReference type="PANTHER" id="PTHR45113:SF1">
    <property type="entry name" value="JUNCTIONAL ADHESION MOLECULE A"/>
    <property type="match status" value="1"/>
</dbReference>
<proteinExistence type="inferred from homology"/>
<dbReference type="PROSITE" id="PS50835">
    <property type="entry name" value="IG_LIKE"/>
    <property type="match status" value="2"/>
</dbReference>
<keyword evidence="22" id="KW-1185">Reference proteome</keyword>
<evidence type="ECO:0000313" key="21">
    <source>
        <dbReference type="Ensembl" id="ENSPMGP00000003701.1"/>
    </source>
</evidence>
<dbReference type="GO" id="GO:0050892">
    <property type="term" value="P:intestinal absorption"/>
    <property type="evidence" value="ECO:0007669"/>
    <property type="project" value="TreeGrafter"/>
</dbReference>
<dbReference type="PANTHER" id="PTHR45113">
    <property type="entry name" value="JUNCTIONAL ADHESION MOLECULE A"/>
    <property type="match status" value="1"/>
</dbReference>
<dbReference type="GO" id="GO:0005923">
    <property type="term" value="C:bicellular tight junction"/>
    <property type="evidence" value="ECO:0007669"/>
    <property type="project" value="UniProtKB-SubCell"/>
</dbReference>
<evidence type="ECO:0000259" key="20">
    <source>
        <dbReference type="PROSITE" id="PS50835"/>
    </source>
</evidence>
<name>A0A3B3ZH25_9GOBI</name>
<evidence type="ECO:0000256" key="3">
    <source>
        <dbReference type="ARBA" id="ARBA00008637"/>
    </source>
</evidence>
<feature type="domain" description="Ig-like" evidence="20">
    <location>
        <begin position="117"/>
        <end position="213"/>
    </location>
</feature>
<keyword evidence="16" id="KW-0393">Immunoglobulin domain</keyword>
<keyword evidence="13 19" id="KW-0472">Membrane</keyword>
<reference evidence="21" key="2">
    <citation type="submission" date="2025-09" db="UniProtKB">
        <authorList>
            <consortium name="Ensembl"/>
        </authorList>
    </citation>
    <scope>IDENTIFICATION</scope>
</reference>
<evidence type="ECO:0000256" key="16">
    <source>
        <dbReference type="ARBA" id="ARBA00023319"/>
    </source>
</evidence>
<dbReference type="SUPFAM" id="SSF48726">
    <property type="entry name" value="Immunoglobulin"/>
    <property type="match status" value="2"/>
</dbReference>
<dbReference type="InterPro" id="IPR003599">
    <property type="entry name" value="Ig_sub"/>
</dbReference>
<evidence type="ECO:0000256" key="18">
    <source>
        <dbReference type="ARBA" id="ARBA00046718"/>
    </source>
</evidence>
<dbReference type="GO" id="GO:0007155">
    <property type="term" value="P:cell adhesion"/>
    <property type="evidence" value="ECO:0007669"/>
    <property type="project" value="InterPro"/>
</dbReference>
<evidence type="ECO:0000256" key="15">
    <source>
        <dbReference type="ARBA" id="ARBA00023180"/>
    </source>
</evidence>
<evidence type="ECO:0000256" key="10">
    <source>
        <dbReference type="ARBA" id="ARBA00022737"/>
    </source>
</evidence>
<keyword evidence="5" id="KW-0796">Tight junction</keyword>
<keyword evidence="15" id="KW-0325">Glycoprotein</keyword>
<protein>
    <recommendedName>
        <fullName evidence="4">Junctional adhesion molecule A</fullName>
    </recommendedName>
    <alternativeName>
        <fullName evidence="17">Junctional adhesion molecule 1</fullName>
    </alternativeName>
</protein>
<dbReference type="GO" id="GO:0090559">
    <property type="term" value="P:regulation of membrane permeability"/>
    <property type="evidence" value="ECO:0007669"/>
    <property type="project" value="TreeGrafter"/>
</dbReference>
<keyword evidence="7" id="KW-0597">Phosphoprotein</keyword>
<dbReference type="SMART" id="SM00409">
    <property type="entry name" value="IG"/>
    <property type="match status" value="2"/>
</dbReference>
<dbReference type="Ensembl" id="ENSPMGT00000003937.1">
    <property type="protein sequence ID" value="ENSPMGP00000003701.1"/>
    <property type="gene ID" value="ENSPMGG00000003188.1"/>
</dbReference>
<keyword evidence="8 19" id="KW-0812">Transmembrane</keyword>
<organism evidence="21 22">
    <name type="scientific">Periophthalmus magnuspinnatus</name>
    <dbReference type="NCBI Taxonomy" id="409849"/>
    <lineage>
        <taxon>Eukaryota</taxon>
        <taxon>Metazoa</taxon>
        <taxon>Chordata</taxon>
        <taxon>Craniata</taxon>
        <taxon>Vertebrata</taxon>
        <taxon>Euteleostomi</taxon>
        <taxon>Actinopterygii</taxon>
        <taxon>Neopterygii</taxon>
        <taxon>Teleostei</taxon>
        <taxon>Neoteleostei</taxon>
        <taxon>Acanthomorphata</taxon>
        <taxon>Gobiaria</taxon>
        <taxon>Gobiiformes</taxon>
        <taxon>Gobioidei</taxon>
        <taxon>Gobiidae</taxon>
        <taxon>Oxudercinae</taxon>
        <taxon>Periophthalmus</taxon>
    </lineage>
</organism>
<dbReference type="InterPro" id="IPR013783">
    <property type="entry name" value="Ig-like_fold"/>
</dbReference>
<evidence type="ECO:0000256" key="6">
    <source>
        <dbReference type="ARBA" id="ARBA00022475"/>
    </source>
</evidence>
<feature type="transmembrane region" description="Helical" evidence="19">
    <location>
        <begin position="224"/>
        <end position="246"/>
    </location>
</feature>
<evidence type="ECO:0000256" key="1">
    <source>
        <dbReference type="ARBA" id="ARBA00004251"/>
    </source>
</evidence>
<dbReference type="FunFam" id="2.60.40.10:FF:000342">
    <property type="entry name" value="Junctional adhesion molecule A"/>
    <property type="match status" value="1"/>
</dbReference>
<evidence type="ECO:0000256" key="9">
    <source>
        <dbReference type="ARBA" id="ARBA00022729"/>
    </source>
</evidence>
<reference evidence="21" key="1">
    <citation type="submission" date="2025-08" db="UniProtKB">
        <authorList>
            <consortium name="Ensembl"/>
        </authorList>
    </citation>
    <scope>IDENTIFICATION</scope>
</reference>
<evidence type="ECO:0000256" key="14">
    <source>
        <dbReference type="ARBA" id="ARBA00023157"/>
    </source>
</evidence>
<dbReference type="InterPro" id="IPR036179">
    <property type="entry name" value="Ig-like_dom_sf"/>
</dbReference>
<evidence type="ECO:0000256" key="4">
    <source>
        <dbReference type="ARBA" id="ARBA00016608"/>
    </source>
</evidence>
<evidence type="ECO:0000256" key="19">
    <source>
        <dbReference type="SAM" id="Phobius"/>
    </source>
</evidence>
<dbReference type="STRING" id="409849.ENSPMGP00000003701"/>
<evidence type="ECO:0000256" key="11">
    <source>
        <dbReference type="ARBA" id="ARBA00022949"/>
    </source>
</evidence>
<dbReference type="InterPro" id="IPR042456">
    <property type="entry name" value="F11R"/>
</dbReference>
<comment type="subcellular location">
    <subcellularLocation>
        <location evidence="2">Cell junction</location>
        <location evidence="2">Tight junction</location>
    </subcellularLocation>
    <subcellularLocation>
        <location evidence="1">Cell membrane</location>
        <topology evidence="1">Single-pass type I membrane protein</topology>
    </subcellularLocation>
</comment>
<evidence type="ECO:0000256" key="7">
    <source>
        <dbReference type="ARBA" id="ARBA00022553"/>
    </source>
</evidence>
<dbReference type="InterPro" id="IPR003598">
    <property type="entry name" value="Ig_sub2"/>
</dbReference>
<evidence type="ECO:0000256" key="8">
    <source>
        <dbReference type="ARBA" id="ARBA00022692"/>
    </source>
</evidence>
<keyword evidence="10" id="KW-0677">Repeat</keyword>
<keyword evidence="11" id="KW-0965">Cell junction</keyword>
<evidence type="ECO:0000256" key="12">
    <source>
        <dbReference type="ARBA" id="ARBA00022989"/>
    </source>
</evidence>
<evidence type="ECO:0000256" key="17">
    <source>
        <dbReference type="ARBA" id="ARBA00030590"/>
    </source>
</evidence>
<feature type="domain" description="Ig-like" evidence="20">
    <location>
        <begin position="13"/>
        <end position="112"/>
    </location>
</feature>
<comment type="subunit">
    <text evidence="18">Interacts with the ninth PDZ domain of MPDZ. Interacts with the first PDZ domain of PARD3. The association between PARD3 and PARD6B probably disrupts this interaction. Interacts with ITGAL (via I-domain). Interacts with CD151.</text>
</comment>
<evidence type="ECO:0000313" key="22">
    <source>
        <dbReference type="Proteomes" id="UP000261520"/>
    </source>
</evidence>
<comment type="similarity">
    <text evidence="3">Belongs to the immunoglobulin superfamily.</text>
</comment>
<evidence type="ECO:0000256" key="2">
    <source>
        <dbReference type="ARBA" id="ARBA00004435"/>
    </source>
</evidence>
<keyword evidence="9" id="KW-0732">Signal</keyword>
<keyword evidence="12 19" id="KW-1133">Transmembrane helix</keyword>
<keyword evidence="14" id="KW-1015">Disulfide bond</keyword>
<dbReference type="GO" id="GO:0090557">
    <property type="term" value="P:establishment of endothelial intestinal barrier"/>
    <property type="evidence" value="ECO:0007669"/>
    <property type="project" value="TreeGrafter"/>
</dbReference>
<keyword evidence="6" id="KW-1003">Cell membrane</keyword>
<dbReference type="GO" id="GO:0005886">
    <property type="term" value="C:plasma membrane"/>
    <property type="evidence" value="ECO:0007669"/>
    <property type="project" value="UniProtKB-SubCell"/>
</dbReference>
<accession>A0A3B3ZH25</accession>
<dbReference type="Pfam" id="PF13927">
    <property type="entry name" value="Ig_3"/>
    <property type="match status" value="2"/>
</dbReference>
<dbReference type="Gene3D" id="2.60.40.10">
    <property type="entry name" value="Immunoglobulins"/>
    <property type="match status" value="2"/>
</dbReference>
<evidence type="ECO:0000256" key="13">
    <source>
        <dbReference type="ARBA" id="ARBA00023136"/>
    </source>
</evidence>
<dbReference type="AlphaFoldDB" id="A0A3B3ZH25"/>
<dbReference type="SMART" id="SM00408">
    <property type="entry name" value="IGc2"/>
    <property type="match status" value="2"/>
</dbReference>
<dbReference type="InterPro" id="IPR007110">
    <property type="entry name" value="Ig-like_dom"/>
</dbReference>
<sequence>MHVSVFLISVSGFSVTTQKNNVRVKENEGVDLSCQFSADFGTDARVEWKFQDLKGSQTYVIYKGEVTSQYVSRVTPYGSNLRFTKVTVKDNGMYDCEVSGQGQFGEARVKLTVLVPPGVPVCRVPSSVTTGKPALLTCGDNVGSPPPTYKWFKNNVLLPANPKTVSGFQNATYKLNSENGNLEFIPTAKGDTGSYYCMAENDAGPPQQCKAATMEVRDLNTGGIVAGVIIFLLLLALLGFGIWYAYKKGYILSKEKPNVVYQPQSVYGGEEEDDVSFI</sequence>